<reference evidence="5 6" key="1">
    <citation type="submission" date="2024-09" db="EMBL/GenBank/DDBJ databases">
        <title>Chromosome-scale assembly of Riccia sorocarpa.</title>
        <authorList>
            <person name="Paukszto L."/>
        </authorList>
    </citation>
    <scope>NUCLEOTIDE SEQUENCE [LARGE SCALE GENOMIC DNA]</scope>
    <source>
        <strain evidence="5">LP-2024</strain>
        <tissue evidence="5">Aerial parts of the thallus</tissue>
    </source>
</reference>
<dbReference type="Pfam" id="PF21099">
    <property type="entry name" value="POLQ_helical"/>
    <property type="match status" value="1"/>
</dbReference>
<protein>
    <submittedName>
        <fullName evidence="5">Uncharacterized protein</fullName>
    </submittedName>
</protein>
<comment type="subcellular location">
    <subcellularLocation>
        <location evidence="1">Plastid</location>
    </subcellularLocation>
</comment>
<sequence length="229" mass="25802">MFVEWNKDTETYSTTPLGRAAFGSSLTPEESLIVFEDDLAKAREGFVLASDLHLVYQVTPIHVELEPDWSLFYQKFVELSHLEQTVGNRVGVMEPFLMRMAHGAPVQLDPVGSNFFQFLYLLQSIYCRCTCESTYTIPATATATTGPCAHSRDSRKGGSKIRLVFDKTSVKPLGTFAQLPPFDVPKLPEFLRPRNNCGAETGEFETTYLDNDFRISRGDRGELRIFVKV</sequence>
<dbReference type="AlphaFoldDB" id="A0ABD3GDG4"/>
<proteinExistence type="predicted"/>
<keyword evidence="2" id="KW-0934">Plastid</keyword>
<dbReference type="InterPro" id="IPR002298">
    <property type="entry name" value="DNA_polymerase_A"/>
</dbReference>
<organism evidence="5 6">
    <name type="scientific">Riccia sorocarpa</name>
    <dbReference type="NCBI Taxonomy" id="122646"/>
    <lineage>
        <taxon>Eukaryota</taxon>
        <taxon>Viridiplantae</taxon>
        <taxon>Streptophyta</taxon>
        <taxon>Embryophyta</taxon>
        <taxon>Marchantiophyta</taxon>
        <taxon>Marchantiopsida</taxon>
        <taxon>Marchantiidae</taxon>
        <taxon>Marchantiales</taxon>
        <taxon>Ricciaceae</taxon>
        <taxon>Riccia</taxon>
    </lineage>
</organism>
<evidence type="ECO:0000256" key="1">
    <source>
        <dbReference type="ARBA" id="ARBA00004474"/>
    </source>
</evidence>
<dbReference type="PANTHER" id="PTHR10133:SF62">
    <property type="entry name" value="DNA POLYMERASE THETA"/>
    <property type="match status" value="1"/>
</dbReference>
<keyword evidence="6" id="KW-1185">Reference proteome</keyword>
<comment type="caution">
    <text evidence="5">The sequence shown here is derived from an EMBL/GenBank/DDBJ whole genome shotgun (WGS) entry which is preliminary data.</text>
</comment>
<feature type="domain" description="Plastid lipid-associated protein/fibrillin conserved" evidence="3">
    <location>
        <begin position="159"/>
        <end position="226"/>
    </location>
</feature>
<dbReference type="EMBL" id="JBJQOH010000008">
    <property type="protein sequence ID" value="KAL3675819.1"/>
    <property type="molecule type" value="Genomic_DNA"/>
</dbReference>
<accession>A0ABD3GDG4</accession>
<dbReference type="GO" id="GO:0009536">
    <property type="term" value="C:plastid"/>
    <property type="evidence" value="ECO:0007669"/>
    <property type="project" value="UniProtKB-SubCell"/>
</dbReference>
<feature type="domain" description="POLQ-like helical" evidence="4">
    <location>
        <begin position="28"/>
        <end position="107"/>
    </location>
</feature>
<dbReference type="Proteomes" id="UP001633002">
    <property type="component" value="Unassembled WGS sequence"/>
</dbReference>
<evidence type="ECO:0000256" key="2">
    <source>
        <dbReference type="ARBA" id="ARBA00022640"/>
    </source>
</evidence>
<dbReference type="Pfam" id="PF04755">
    <property type="entry name" value="PAP_fibrillin"/>
    <property type="match status" value="1"/>
</dbReference>
<gene>
    <name evidence="5" type="ORF">R1sor_025767</name>
</gene>
<evidence type="ECO:0000313" key="6">
    <source>
        <dbReference type="Proteomes" id="UP001633002"/>
    </source>
</evidence>
<evidence type="ECO:0000259" key="3">
    <source>
        <dbReference type="Pfam" id="PF04755"/>
    </source>
</evidence>
<dbReference type="InterPro" id="IPR006843">
    <property type="entry name" value="PAP/fibrillin_dom"/>
</dbReference>
<evidence type="ECO:0000259" key="4">
    <source>
        <dbReference type="Pfam" id="PF21099"/>
    </source>
</evidence>
<dbReference type="InterPro" id="IPR048960">
    <property type="entry name" value="POLQ-like_helical"/>
</dbReference>
<dbReference type="PANTHER" id="PTHR10133">
    <property type="entry name" value="DNA POLYMERASE I"/>
    <property type="match status" value="1"/>
</dbReference>
<name>A0ABD3GDG4_9MARC</name>
<evidence type="ECO:0000313" key="5">
    <source>
        <dbReference type="EMBL" id="KAL3675819.1"/>
    </source>
</evidence>